<keyword evidence="8" id="KW-1185">Reference proteome</keyword>
<keyword evidence="2" id="KW-0547">Nucleotide-binding</keyword>
<accession>F8NCF2</accession>
<evidence type="ECO:0000256" key="2">
    <source>
        <dbReference type="ARBA" id="ARBA00022741"/>
    </source>
</evidence>
<comment type="function">
    <text evidence="5">Part of the ABC transporter complex HmuTUV involved in hemin import. Responsible for energy coupling to the transport system.</text>
</comment>
<evidence type="ECO:0000256" key="1">
    <source>
        <dbReference type="ARBA" id="ARBA00022448"/>
    </source>
</evidence>
<dbReference type="InterPro" id="IPR003439">
    <property type="entry name" value="ABC_transporter-like_ATP-bd"/>
</dbReference>
<feature type="domain" description="ABC transporter" evidence="6">
    <location>
        <begin position="4"/>
        <end position="239"/>
    </location>
</feature>
<evidence type="ECO:0000313" key="8">
    <source>
        <dbReference type="Proteomes" id="UP000002772"/>
    </source>
</evidence>
<dbReference type="GO" id="GO:0016887">
    <property type="term" value="F:ATP hydrolysis activity"/>
    <property type="evidence" value="ECO:0007669"/>
    <property type="project" value="InterPro"/>
</dbReference>
<dbReference type="eggNOG" id="COG1120">
    <property type="taxonomic scope" value="Bacteria"/>
</dbReference>
<dbReference type="EMBL" id="GL945017">
    <property type="protein sequence ID" value="EGN56042.1"/>
    <property type="molecule type" value="Genomic_DNA"/>
</dbReference>
<evidence type="ECO:0000256" key="4">
    <source>
        <dbReference type="ARBA" id="ARBA00022967"/>
    </source>
</evidence>
<dbReference type="GO" id="GO:0005524">
    <property type="term" value="F:ATP binding"/>
    <property type="evidence" value="ECO:0007669"/>
    <property type="project" value="UniProtKB-KW"/>
</dbReference>
<dbReference type="PANTHER" id="PTHR42794:SF1">
    <property type="entry name" value="HEMIN IMPORT ATP-BINDING PROTEIN HMUV"/>
    <property type="match status" value="1"/>
</dbReference>
<dbReference type="AlphaFoldDB" id="F8NCF2"/>
<reference evidence="8" key="1">
    <citation type="journal article" date="2011" name="Stand. Genomic Sci.">
        <title>Non-contiguous finished genome sequence of the opportunistic oral pathogen Prevotella multisaccharivorax type strain (PPPA20).</title>
        <authorList>
            <person name="Pati A."/>
            <person name="Gronow S."/>
            <person name="Lu M."/>
            <person name="Lapidus A."/>
            <person name="Nolan M."/>
            <person name="Lucas S."/>
            <person name="Hammon N."/>
            <person name="Deshpande S."/>
            <person name="Cheng J.F."/>
            <person name="Tapia R."/>
            <person name="Han C."/>
            <person name="Goodwin L."/>
            <person name="Pitluck S."/>
            <person name="Liolios K."/>
            <person name="Pagani I."/>
            <person name="Mavromatis K."/>
            <person name="Mikhailova N."/>
            <person name="Huntemann M."/>
            <person name="Chen A."/>
            <person name="Palaniappan K."/>
            <person name="Land M."/>
            <person name="Hauser L."/>
            <person name="Detter J.C."/>
            <person name="Brambilla E.M."/>
            <person name="Rohde M."/>
            <person name="Goker M."/>
            <person name="Woyke T."/>
            <person name="Bristow J."/>
            <person name="Eisen J.A."/>
            <person name="Markowitz V."/>
            <person name="Hugenholtz P."/>
            <person name="Kyrpides N.C."/>
            <person name="Klenk H.P."/>
            <person name="Ivanova N."/>
        </authorList>
    </citation>
    <scope>NUCLEOTIDE SEQUENCE [LARGE SCALE GENOMIC DNA]</scope>
    <source>
        <strain evidence="8">DSM 17128</strain>
    </source>
</reference>
<dbReference type="InterPro" id="IPR003593">
    <property type="entry name" value="AAA+_ATPase"/>
</dbReference>
<organism evidence="7 8">
    <name type="scientific">Hallella multisaccharivorax DSM 17128</name>
    <dbReference type="NCBI Taxonomy" id="688246"/>
    <lineage>
        <taxon>Bacteria</taxon>
        <taxon>Pseudomonadati</taxon>
        <taxon>Bacteroidota</taxon>
        <taxon>Bacteroidia</taxon>
        <taxon>Bacteroidales</taxon>
        <taxon>Prevotellaceae</taxon>
        <taxon>Hallella</taxon>
    </lineage>
</organism>
<proteinExistence type="predicted"/>
<dbReference type="PROSITE" id="PS50893">
    <property type="entry name" value="ABC_TRANSPORTER_2"/>
    <property type="match status" value="1"/>
</dbReference>
<evidence type="ECO:0000259" key="6">
    <source>
        <dbReference type="PROSITE" id="PS50893"/>
    </source>
</evidence>
<protein>
    <submittedName>
        <fullName evidence="7">Iron-chelate-transporting ATPase</fullName>
        <ecNumber evidence="7">3.6.3.34</ecNumber>
    </submittedName>
</protein>
<evidence type="ECO:0000256" key="5">
    <source>
        <dbReference type="ARBA" id="ARBA00037066"/>
    </source>
</evidence>
<name>F8NCF2_9BACT</name>
<dbReference type="RefSeq" id="WP_007572945.1">
    <property type="nucleotide sequence ID" value="NZ_BPTS01000001.1"/>
</dbReference>
<dbReference type="Pfam" id="PF00005">
    <property type="entry name" value="ABC_tran"/>
    <property type="match status" value="1"/>
</dbReference>
<dbReference type="CDD" id="cd03214">
    <property type="entry name" value="ABC_Iron-Siderophores_B12_Hemin"/>
    <property type="match status" value="1"/>
</dbReference>
<dbReference type="STRING" id="688246.Premu_0565"/>
<gene>
    <name evidence="7" type="ORF">Premu_0565</name>
</gene>
<dbReference type="SMART" id="SM00382">
    <property type="entry name" value="AAA"/>
    <property type="match status" value="1"/>
</dbReference>
<dbReference type="EC" id="3.6.3.34" evidence="7"/>
<dbReference type="Proteomes" id="UP000002772">
    <property type="component" value="Unassembled WGS sequence"/>
</dbReference>
<dbReference type="HOGENOM" id="CLU_000604_1_11_10"/>
<keyword evidence="4" id="KW-1278">Translocase</keyword>
<sequence>MSKLIIDHLTIGYRRHIVSGPLSGCFHDHGLTCLIGRNGLGKSTLLRTMAGIQPSFGGNILWESDKTMKPLTVNDMPRDRVARLVSVVLTEKIDALNLTAREIVGMGRLPYTGFFGRLTPDDERIIDQAMTLTGTLPFARRDITTLSDGERQKVMIARAIAQQTPVILLDEPTAFLDYESKSATLSLLRSIAHDMGKIVVASIHDLDIALRYADRFVTLTSNLKDVTTNELRKEIASSETF</sequence>
<dbReference type="SUPFAM" id="SSF52540">
    <property type="entry name" value="P-loop containing nucleoside triphosphate hydrolases"/>
    <property type="match status" value="1"/>
</dbReference>
<evidence type="ECO:0000256" key="3">
    <source>
        <dbReference type="ARBA" id="ARBA00022840"/>
    </source>
</evidence>
<keyword evidence="1" id="KW-0813">Transport</keyword>
<dbReference type="InterPro" id="IPR027417">
    <property type="entry name" value="P-loop_NTPase"/>
</dbReference>
<dbReference type="Gene3D" id="3.40.50.300">
    <property type="entry name" value="P-loop containing nucleotide triphosphate hydrolases"/>
    <property type="match status" value="1"/>
</dbReference>
<keyword evidence="7" id="KW-0378">Hydrolase</keyword>
<evidence type="ECO:0000313" key="7">
    <source>
        <dbReference type="EMBL" id="EGN56042.1"/>
    </source>
</evidence>
<dbReference type="PANTHER" id="PTHR42794">
    <property type="entry name" value="HEMIN IMPORT ATP-BINDING PROTEIN HMUV"/>
    <property type="match status" value="1"/>
</dbReference>
<keyword evidence="3" id="KW-0067">ATP-binding</keyword>